<name>A0AAE0LBE1_9CHLO</name>
<evidence type="ECO:0000256" key="5">
    <source>
        <dbReference type="SAM" id="Phobius"/>
    </source>
</evidence>
<feature type="transmembrane region" description="Helical" evidence="5">
    <location>
        <begin position="474"/>
        <end position="495"/>
    </location>
</feature>
<dbReference type="PANTHER" id="PTHR10037:SF62">
    <property type="entry name" value="SODIUM CHANNEL PROTEIN 60E"/>
    <property type="match status" value="1"/>
</dbReference>
<evidence type="ECO:0000256" key="3">
    <source>
        <dbReference type="ARBA" id="ARBA00022989"/>
    </source>
</evidence>
<feature type="domain" description="Ion transport" evidence="6">
    <location>
        <begin position="2"/>
        <end position="258"/>
    </location>
</feature>
<gene>
    <name evidence="7" type="ORF">CYMTET_12893</name>
</gene>
<evidence type="ECO:0000256" key="1">
    <source>
        <dbReference type="ARBA" id="ARBA00004141"/>
    </source>
</evidence>
<dbReference type="Pfam" id="PF00520">
    <property type="entry name" value="Ion_trans"/>
    <property type="match status" value="2"/>
</dbReference>
<feature type="transmembrane region" description="Helical" evidence="5">
    <location>
        <begin position="540"/>
        <end position="564"/>
    </location>
</feature>
<sequence>MMCLADPKGSDTAMTRVIDRMEHAFLAFFTLEMVVQIAATGLWSKYSETQTELPYLRDSWCLLDGFVVIAGFVSLLPGTGNITVVRLLRVLRPLRTIKRLHGVHVLVNTLFLSIPLMADVIILLLWFMSMASIFMVMLYSGTLRGRCYDDDSGLILDASRPCVLDFYEGWRLHQHRCGSGASCKDSGMEPEDGNINYNNFFYAMLTNFQIITFQGWSNISYIMLDAIGYPALLLVIFFLIMGAYFALQLVVGLLSAQYTALAVIESSKAKSAAMKAKVRAMTVKRSKLNAAAHGAKYQVELRHPPEDLAPAKKQGGWVHKAFEMNLLARCHKQFVQFVEHERTSHVLLFFTGLNGLLMGLEGPKSSDSLQEVLDICNTFFTMLFVLEMVLKHVAWGFKVYWSDWWNTMDGTVTLVDALDFLLNMLSVGTGTNFSVFRLLRIVRVLRGAKVFKRVPGLQAVANTIPQCFNALKDFAVLLLLSILIFAVLGMQLFGADDLDSRRNFDNIGLSMLTLFVMLTGSNWSSVLFSIFDVSSSQWQGAVFCIAWVFIGHIILLGVFLALLISNVSLNSDDEDANKGKTELPSARQALLKSPTSGLVDMAFSKNESMNRLMVEQIAPELVEEVGRMRVWLATNEVRLHIAPFRQMGATYAFQ</sequence>
<accession>A0AAE0LBE1</accession>
<feature type="transmembrane region" description="Helical" evidence="5">
    <location>
        <begin position="372"/>
        <end position="397"/>
    </location>
</feature>
<reference evidence="7 8" key="1">
    <citation type="journal article" date="2015" name="Genome Biol. Evol.">
        <title>Comparative Genomics of a Bacterivorous Green Alga Reveals Evolutionary Causalities and Consequences of Phago-Mixotrophic Mode of Nutrition.</title>
        <authorList>
            <person name="Burns J.A."/>
            <person name="Paasch A."/>
            <person name="Narechania A."/>
            <person name="Kim E."/>
        </authorList>
    </citation>
    <scope>NUCLEOTIDE SEQUENCE [LARGE SCALE GENOMIC DNA]</scope>
    <source>
        <strain evidence="7 8">PLY_AMNH</strain>
    </source>
</reference>
<evidence type="ECO:0000256" key="4">
    <source>
        <dbReference type="ARBA" id="ARBA00023136"/>
    </source>
</evidence>
<evidence type="ECO:0000259" key="6">
    <source>
        <dbReference type="Pfam" id="PF00520"/>
    </source>
</evidence>
<evidence type="ECO:0000313" key="8">
    <source>
        <dbReference type="Proteomes" id="UP001190700"/>
    </source>
</evidence>
<dbReference type="Proteomes" id="UP001190700">
    <property type="component" value="Unassembled WGS sequence"/>
</dbReference>
<evidence type="ECO:0000256" key="2">
    <source>
        <dbReference type="ARBA" id="ARBA00022692"/>
    </source>
</evidence>
<dbReference type="InterPro" id="IPR043203">
    <property type="entry name" value="VGCC_Ca_Na"/>
</dbReference>
<comment type="caution">
    <text evidence="7">The sequence shown here is derived from an EMBL/GenBank/DDBJ whole genome shotgun (WGS) entry which is preliminary data.</text>
</comment>
<proteinExistence type="predicted"/>
<feature type="transmembrane region" description="Helical" evidence="5">
    <location>
        <begin position="231"/>
        <end position="251"/>
    </location>
</feature>
<feature type="domain" description="Ion transport" evidence="6">
    <location>
        <begin position="346"/>
        <end position="569"/>
    </location>
</feature>
<dbReference type="AlphaFoldDB" id="A0AAE0LBE1"/>
<dbReference type="PANTHER" id="PTHR10037">
    <property type="entry name" value="VOLTAGE-GATED CATION CHANNEL CALCIUM AND SODIUM"/>
    <property type="match status" value="1"/>
</dbReference>
<dbReference type="InterPro" id="IPR005821">
    <property type="entry name" value="Ion_trans_dom"/>
</dbReference>
<feature type="transmembrane region" description="Helical" evidence="5">
    <location>
        <begin position="109"/>
        <end position="139"/>
    </location>
</feature>
<keyword evidence="3 5" id="KW-1133">Transmembrane helix</keyword>
<dbReference type="EMBL" id="LGRX02005066">
    <property type="protein sequence ID" value="KAK3279211.1"/>
    <property type="molecule type" value="Genomic_DNA"/>
</dbReference>
<dbReference type="Gene3D" id="1.20.120.350">
    <property type="entry name" value="Voltage-gated potassium channels. Chain C"/>
    <property type="match status" value="2"/>
</dbReference>
<dbReference type="SUPFAM" id="SSF81324">
    <property type="entry name" value="Voltage-gated potassium channels"/>
    <property type="match status" value="2"/>
</dbReference>
<feature type="transmembrane region" description="Helical" evidence="5">
    <location>
        <begin position="200"/>
        <end position="219"/>
    </location>
</feature>
<comment type="subcellular location">
    <subcellularLocation>
        <location evidence="1">Membrane</location>
        <topology evidence="1">Multi-pass membrane protein</topology>
    </subcellularLocation>
</comment>
<feature type="transmembrane region" description="Helical" evidence="5">
    <location>
        <begin position="66"/>
        <end position="88"/>
    </location>
</feature>
<feature type="transmembrane region" description="Helical" evidence="5">
    <location>
        <begin position="507"/>
        <end position="528"/>
    </location>
</feature>
<keyword evidence="2 5" id="KW-0812">Transmembrane</keyword>
<dbReference type="InterPro" id="IPR027359">
    <property type="entry name" value="Volt_channel_dom_sf"/>
</dbReference>
<dbReference type="GO" id="GO:0005248">
    <property type="term" value="F:voltage-gated sodium channel activity"/>
    <property type="evidence" value="ECO:0007669"/>
    <property type="project" value="TreeGrafter"/>
</dbReference>
<keyword evidence="4 5" id="KW-0472">Membrane</keyword>
<keyword evidence="8" id="KW-1185">Reference proteome</keyword>
<feature type="transmembrane region" description="Helical" evidence="5">
    <location>
        <begin position="24"/>
        <end position="46"/>
    </location>
</feature>
<evidence type="ECO:0000313" key="7">
    <source>
        <dbReference type="EMBL" id="KAK3279211.1"/>
    </source>
</evidence>
<feature type="transmembrane region" description="Helical" evidence="5">
    <location>
        <begin position="417"/>
        <end position="439"/>
    </location>
</feature>
<dbReference type="GO" id="GO:0001518">
    <property type="term" value="C:voltage-gated sodium channel complex"/>
    <property type="evidence" value="ECO:0007669"/>
    <property type="project" value="TreeGrafter"/>
</dbReference>
<dbReference type="Gene3D" id="1.10.287.70">
    <property type="match status" value="2"/>
</dbReference>
<organism evidence="7 8">
    <name type="scientific">Cymbomonas tetramitiformis</name>
    <dbReference type="NCBI Taxonomy" id="36881"/>
    <lineage>
        <taxon>Eukaryota</taxon>
        <taxon>Viridiplantae</taxon>
        <taxon>Chlorophyta</taxon>
        <taxon>Pyramimonadophyceae</taxon>
        <taxon>Pyramimonadales</taxon>
        <taxon>Pyramimonadaceae</taxon>
        <taxon>Cymbomonas</taxon>
    </lineage>
</organism>
<protein>
    <recommendedName>
        <fullName evidence="6">Ion transport domain-containing protein</fullName>
    </recommendedName>
</protein>